<organism evidence="2 3">
    <name type="scientific">Candida oxycetoniae</name>
    <dbReference type="NCBI Taxonomy" id="497107"/>
    <lineage>
        <taxon>Eukaryota</taxon>
        <taxon>Fungi</taxon>
        <taxon>Dikarya</taxon>
        <taxon>Ascomycota</taxon>
        <taxon>Saccharomycotina</taxon>
        <taxon>Pichiomycetes</taxon>
        <taxon>Debaryomycetaceae</taxon>
        <taxon>Candida/Lodderomyces clade</taxon>
        <taxon>Candida</taxon>
    </lineage>
</organism>
<evidence type="ECO:0000313" key="2">
    <source>
        <dbReference type="EMBL" id="KAI3407046.2"/>
    </source>
</evidence>
<accession>A0AAI9X030</accession>
<dbReference type="RefSeq" id="XP_049182791.1">
    <property type="nucleotide sequence ID" value="XM_049322452.1"/>
</dbReference>
<comment type="caution">
    <text evidence="2">The sequence shown here is derived from an EMBL/GenBank/DDBJ whole genome shotgun (WGS) entry which is preliminary data.</text>
</comment>
<dbReference type="Gene3D" id="6.10.250.3180">
    <property type="match status" value="1"/>
</dbReference>
<proteinExistence type="predicted"/>
<dbReference type="EMBL" id="JAHUZD010000018">
    <property type="protein sequence ID" value="KAI3407046.2"/>
    <property type="molecule type" value="Genomic_DNA"/>
</dbReference>
<dbReference type="InterPro" id="IPR051870">
    <property type="entry name" value="Elongin-A_domain"/>
</dbReference>
<dbReference type="GO" id="GO:0006368">
    <property type="term" value="P:transcription elongation by RNA polymerase II"/>
    <property type="evidence" value="ECO:0007669"/>
    <property type="project" value="InterPro"/>
</dbReference>
<dbReference type="AlphaFoldDB" id="A0AAI9X030"/>
<dbReference type="InterPro" id="IPR010684">
    <property type="entry name" value="RNA_pol_II_trans_fac_SIII_A"/>
</dbReference>
<keyword evidence="3" id="KW-1185">Reference proteome</keyword>
<dbReference type="PANTHER" id="PTHR15141:SF76">
    <property type="entry name" value="TRANSCRIPTION ELONGATION FACTOR B POLYPEPTIDE 3"/>
    <property type="match status" value="1"/>
</dbReference>
<dbReference type="GeneID" id="73377751"/>
<feature type="region of interest" description="Disordered" evidence="1">
    <location>
        <begin position="226"/>
        <end position="344"/>
    </location>
</feature>
<evidence type="ECO:0008006" key="4">
    <source>
        <dbReference type="Google" id="ProtNLM"/>
    </source>
</evidence>
<gene>
    <name evidence="2" type="ORF">KGF56_000134</name>
</gene>
<name>A0AAI9X030_9ASCO</name>
<sequence length="344" mass="39859">MKSGYKHPNGLPTLLHLSQVCLKRNLTQIQDVGATPYHLLEPVLLLMSSRQLNQLENLSTQLMPQSDKLWKYLIEKDFSDRPLELGLANANMDMPYKSLYYKYFEQRDEFRRNSVKRLRHMQQSLMKEKTKNKVVAVNGVLRDPSRKTRPQHSEIRRRMVNKNTIMARATRDVMTRSLMFGKSPQRRYDPYSAFDIKNLPIETLIRVPVKKSTLGISNISKNVSKDTLKRDNVSKDTPKRDNVSKDTSKRDNVSTLASTQEQAQVQTQTKSKTLAPPLPLPPPSEFETIKKRRRQQQQQQSTSIFLHKRRKPSTSPIKKVNKLPEPRKQEAPSKIKPIKSSLFS</sequence>
<feature type="compositionally biased region" description="Basic and acidic residues" evidence="1">
    <location>
        <begin position="226"/>
        <end position="252"/>
    </location>
</feature>
<dbReference type="Proteomes" id="UP001202479">
    <property type="component" value="Unassembled WGS sequence"/>
</dbReference>
<evidence type="ECO:0000256" key="1">
    <source>
        <dbReference type="SAM" id="MobiDB-lite"/>
    </source>
</evidence>
<feature type="compositionally biased region" description="Polar residues" evidence="1">
    <location>
        <begin position="253"/>
        <end position="272"/>
    </location>
</feature>
<evidence type="ECO:0000313" key="3">
    <source>
        <dbReference type="Proteomes" id="UP001202479"/>
    </source>
</evidence>
<dbReference type="Pfam" id="PF06881">
    <property type="entry name" value="Elongin_A"/>
    <property type="match status" value="1"/>
</dbReference>
<dbReference type="PANTHER" id="PTHR15141">
    <property type="entry name" value="TRANSCRIPTION ELONGATION FACTOR B POLYPEPTIDE 3"/>
    <property type="match status" value="1"/>
</dbReference>
<feature type="compositionally biased region" description="Basic and acidic residues" evidence="1">
    <location>
        <begin position="322"/>
        <end position="333"/>
    </location>
</feature>
<dbReference type="GO" id="GO:0070449">
    <property type="term" value="C:elongin complex"/>
    <property type="evidence" value="ECO:0007669"/>
    <property type="project" value="InterPro"/>
</dbReference>
<reference evidence="2" key="1">
    <citation type="journal article" date="2022" name="DNA Res.">
        <title>Genome analysis of five recently described species of the CUG-Ser clade uncovers Candida theae as a new hybrid lineage with pathogenic potential in the Candida parapsilosis species complex.</title>
        <authorList>
            <person name="Mixao V."/>
            <person name="Del Olmo V."/>
            <person name="Hegedusova E."/>
            <person name="Saus E."/>
            <person name="Pryszcz L."/>
            <person name="Cillingova A."/>
            <person name="Nosek J."/>
            <person name="Gabaldon T."/>
        </authorList>
    </citation>
    <scope>NUCLEOTIDE SEQUENCE</scope>
    <source>
        <strain evidence="2">CBS 10844</strain>
    </source>
</reference>
<protein>
    <recommendedName>
        <fullName evidence="4">Elongin-A</fullName>
    </recommendedName>
</protein>